<sequence>MRRAEVSNDLKDLAFDFLYFFSRFEYALKANQYLKKEGVGQPAEAGWQKFRDRWQDEYKVSIAAKALIAANPKKQIVGEDCSLDFKPTALDHLSTLGQVISHCQTVRNNLFHGGKSGPKGFDSPERTKELLPLVLTVLAELAVSCDLNNDYTGYY</sequence>
<dbReference type="RefSeq" id="WP_065700821.1">
    <property type="nucleotide sequence ID" value="NZ_CP049211.1"/>
</dbReference>
<reference evidence="1 4" key="1">
    <citation type="journal article" date="2020" name="Science">
        <title>Unexpected conservation and global transmission of agrobacterial virulence plasmids.</title>
        <authorList>
            <person name="Weisberg A.J."/>
            <person name="Davis E.W. 2nd"/>
            <person name="Tabima J."/>
            <person name="Belcher M.S."/>
            <person name="Miller M."/>
            <person name="Kuo C.H."/>
            <person name="Loper J.E."/>
            <person name="Grunwald N.J."/>
            <person name="Putnam M.L."/>
            <person name="Chang J.H."/>
        </authorList>
    </citation>
    <scope>NUCLEOTIDE SEQUENCE [LARGE SCALE GENOMIC DNA]</scope>
    <source>
        <strain evidence="1 4">A19/93</strain>
    </source>
</reference>
<dbReference type="Proteomes" id="UP000822331">
    <property type="component" value="Unassembled WGS sequence"/>
</dbReference>
<gene>
    <name evidence="1" type="ORF">G6L72_24965</name>
    <name evidence="2" type="ORF">G6M88_25835</name>
</gene>
<organism evidence="2 3">
    <name type="scientific">Agrobacterium rubi</name>
    <dbReference type="NCBI Taxonomy" id="28099"/>
    <lineage>
        <taxon>Bacteria</taxon>
        <taxon>Pseudomonadati</taxon>
        <taxon>Pseudomonadota</taxon>
        <taxon>Alphaproteobacteria</taxon>
        <taxon>Hyphomicrobiales</taxon>
        <taxon>Rhizobiaceae</taxon>
        <taxon>Rhizobium/Agrobacterium group</taxon>
        <taxon>Agrobacterium</taxon>
    </lineage>
</organism>
<keyword evidence="4" id="KW-1185">Reference proteome</keyword>
<protein>
    <recommendedName>
        <fullName evidence="5">Apea-like HEPN domain-containing protein</fullName>
    </recommendedName>
</protein>
<evidence type="ECO:0000313" key="1">
    <source>
        <dbReference type="EMBL" id="NTF39937.1"/>
    </source>
</evidence>
<dbReference type="Proteomes" id="UP000663912">
    <property type="component" value="Plasmid pW2_73_4"/>
</dbReference>
<evidence type="ECO:0000313" key="4">
    <source>
        <dbReference type="Proteomes" id="UP000822331"/>
    </source>
</evidence>
<dbReference type="EMBL" id="JAAMCP010000017">
    <property type="protein sequence ID" value="NTF39937.1"/>
    <property type="molecule type" value="Genomic_DNA"/>
</dbReference>
<accession>A0AAE7UUC4</accession>
<evidence type="ECO:0008006" key="5">
    <source>
        <dbReference type="Google" id="ProtNLM"/>
    </source>
</evidence>
<evidence type="ECO:0000313" key="3">
    <source>
        <dbReference type="Proteomes" id="UP000663912"/>
    </source>
</evidence>
<name>A0AAE7UUC4_9HYPH</name>
<reference evidence="2" key="2">
    <citation type="submission" date="2020-02" db="EMBL/GenBank/DDBJ databases">
        <title>Unexpected conservation and global transmission of agrobacterial virulence plasmids.</title>
        <authorList>
            <person name="Weisberg A.J."/>
            <person name="Davis E.W. II"/>
            <person name="Tabima J.R."/>
            <person name="Belcher M.S."/>
            <person name="Miller M."/>
            <person name="Kuo C.-H."/>
            <person name="Loper J.E."/>
            <person name="Grunwald N.J."/>
            <person name="Putnam M.L."/>
            <person name="Chang J.H."/>
        </authorList>
    </citation>
    <scope>NUCLEOTIDE SEQUENCE</scope>
    <source>
        <strain evidence="2">W2/73</strain>
        <plasmid evidence="2">pW2_73_4</plasmid>
    </source>
</reference>
<evidence type="ECO:0000313" key="2">
    <source>
        <dbReference type="EMBL" id="QTG03865.1"/>
    </source>
</evidence>
<proteinExistence type="predicted"/>
<dbReference type="EMBL" id="CP049211">
    <property type="protein sequence ID" value="QTG03865.1"/>
    <property type="molecule type" value="Genomic_DNA"/>
</dbReference>
<dbReference type="AlphaFoldDB" id="A0AAE7UUC4"/>
<keyword evidence="2" id="KW-0614">Plasmid</keyword>
<geneLocation type="plasmid" evidence="2 3">
    <name>pW2_73_4</name>
</geneLocation>
<dbReference type="KEGG" id="arui:G6M88_25835"/>